<reference evidence="3" key="1">
    <citation type="journal article" date="2019" name="Int. J. Syst. Evol. Microbiol.">
        <title>The Global Catalogue of Microorganisms (GCM) 10K type strain sequencing project: providing services to taxonomists for standard genome sequencing and annotation.</title>
        <authorList>
            <consortium name="The Broad Institute Genomics Platform"/>
            <consortium name="The Broad Institute Genome Sequencing Center for Infectious Disease"/>
            <person name="Wu L."/>
            <person name="Ma J."/>
        </authorList>
    </citation>
    <scope>NUCLEOTIDE SEQUENCE [LARGE SCALE GENOMIC DNA]</scope>
    <source>
        <strain evidence="3">JCM 17804</strain>
    </source>
</reference>
<feature type="domain" description="LysR substrate-binding" evidence="1">
    <location>
        <begin position="2"/>
        <end position="114"/>
    </location>
</feature>
<evidence type="ECO:0000313" key="2">
    <source>
        <dbReference type="EMBL" id="GAA4339955.1"/>
    </source>
</evidence>
<accession>A0ABP8HIS1</accession>
<dbReference type="EMBL" id="BAABGJ010000015">
    <property type="protein sequence ID" value="GAA4339955.1"/>
    <property type="molecule type" value="Genomic_DNA"/>
</dbReference>
<organism evidence="2 3">
    <name type="scientific">Variovorax defluvii</name>
    <dbReference type="NCBI Taxonomy" id="913761"/>
    <lineage>
        <taxon>Bacteria</taxon>
        <taxon>Pseudomonadati</taxon>
        <taxon>Pseudomonadota</taxon>
        <taxon>Betaproteobacteria</taxon>
        <taxon>Burkholderiales</taxon>
        <taxon>Comamonadaceae</taxon>
        <taxon>Variovorax</taxon>
    </lineage>
</organism>
<gene>
    <name evidence="2" type="ORF">GCM10023165_19660</name>
</gene>
<evidence type="ECO:0000259" key="1">
    <source>
        <dbReference type="Pfam" id="PF03466"/>
    </source>
</evidence>
<name>A0ABP8HIS1_9BURK</name>
<evidence type="ECO:0000313" key="3">
    <source>
        <dbReference type="Proteomes" id="UP001500975"/>
    </source>
</evidence>
<dbReference type="Proteomes" id="UP001500975">
    <property type="component" value="Unassembled WGS sequence"/>
</dbReference>
<sequence>MCFVGNRELHRRRRYTLPDLLALDLLTFQRGSQPHVALLELFRESGGPAPRVHAISSISAMAQLVEAGFGIATLPRAVVEPLARRLPLRVLPCSDALEPLPIYASYRDDPSSPLPEAALGSAVVHATHGAGSSKKSMS</sequence>
<comment type="caution">
    <text evidence="2">The sequence shown here is derived from an EMBL/GenBank/DDBJ whole genome shotgun (WGS) entry which is preliminary data.</text>
</comment>
<proteinExistence type="predicted"/>
<dbReference type="CDD" id="cd05466">
    <property type="entry name" value="PBP2_LTTR_substrate"/>
    <property type="match status" value="1"/>
</dbReference>
<dbReference type="Pfam" id="PF03466">
    <property type="entry name" value="LysR_substrate"/>
    <property type="match status" value="1"/>
</dbReference>
<protein>
    <recommendedName>
        <fullName evidence="1">LysR substrate-binding domain-containing protein</fullName>
    </recommendedName>
</protein>
<dbReference type="Gene3D" id="3.40.190.10">
    <property type="entry name" value="Periplasmic binding protein-like II"/>
    <property type="match status" value="2"/>
</dbReference>
<dbReference type="SUPFAM" id="SSF53850">
    <property type="entry name" value="Periplasmic binding protein-like II"/>
    <property type="match status" value="1"/>
</dbReference>
<keyword evidence="3" id="KW-1185">Reference proteome</keyword>
<dbReference type="InterPro" id="IPR005119">
    <property type="entry name" value="LysR_subst-bd"/>
</dbReference>